<dbReference type="AlphaFoldDB" id="A0A8T2TSE7"/>
<keyword evidence="2" id="KW-1185">Reference proteome</keyword>
<proteinExistence type="predicted"/>
<protein>
    <submittedName>
        <fullName evidence="1">Uncharacterized protein</fullName>
    </submittedName>
</protein>
<organism evidence="1 2">
    <name type="scientific">Ceratopteris richardii</name>
    <name type="common">Triangle waterfern</name>
    <dbReference type="NCBI Taxonomy" id="49495"/>
    <lineage>
        <taxon>Eukaryota</taxon>
        <taxon>Viridiplantae</taxon>
        <taxon>Streptophyta</taxon>
        <taxon>Embryophyta</taxon>
        <taxon>Tracheophyta</taxon>
        <taxon>Polypodiopsida</taxon>
        <taxon>Polypodiidae</taxon>
        <taxon>Polypodiales</taxon>
        <taxon>Pteridineae</taxon>
        <taxon>Pteridaceae</taxon>
        <taxon>Parkerioideae</taxon>
        <taxon>Ceratopteris</taxon>
    </lineage>
</organism>
<dbReference type="OrthoDB" id="504170at2759"/>
<reference evidence="1" key="1">
    <citation type="submission" date="2021-08" db="EMBL/GenBank/DDBJ databases">
        <title>WGS assembly of Ceratopteris richardii.</title>
        <authorList>
            <person name="Marchant D.B."/>
            <person name="Chen G."/>
            <person name="Jenkins J."/>
            <person name="Shu S."/>
            <person name="Leebens-Mack J."/>
            <person name="Grimwood J."/>
            <person name="Schmutz J."/>
            <person name="Soltis P."/>
            <person name="Soltis D."/>
            <person name="Chen Z.-H."/>
        </authorList>
    </citation>
    <scope>NUCLEOTIDE SEQUENCE</scope>
    <source>
        <strain evidence="1">Whitten #5841</strain>
        <tissue evidence="1">Leaf</tissue>
    </source>
</reference>
<dbReference type="EMBL" id="CM035416">
    <property type="protein sequence ID" value="KAH7425200.1"/>
    <property type="molecule type" value="Genomic_DNA"/>
</dbReference>
<dbReference type="Proteomes" id="UP000825935">
    <property type="component" value="Chromosome 11"/>
</dbReference>
<gene>
    <name evidence="1" type="ORF">KP509_11G043900</name>
</gene>
<evidence type="ECO:0000313" key="2">
    <source>
        <dbReference type="Proteomes" id="UP000825935"/>
    </source>
</evidence>
<accession>A0A8T2TSE7</accession>
<dbReference type="Gene3D" id="3.30.200.20">
    <property type="entry name" value="Phosphorylase Kinase, domain 1"/>
    <property type="match status" value="1"/>
</dbReference>
<comment type="caution">
    <text evidence="1">The sequence shown here is derived from an EMBL/GenBank/DDBJ whole genome shotgun (WGS) entry which is preliminary data.</text>
</comment>
<sequence>MSALRVPSLSAMLSLHSQDQAAFKSLLPFSTRSDLGTMYDLGPELGRGQYGIIRHCRCRSSGSLFACTQMLQSVFVVRCHRIQI</sequence>
<name>A0A8T2TSE7_CERRI</name>
<evidence type="ECO:0000313" key="1">
    <source>
        <dbReference type="EMBL" id="KAH7425200.1"/>
    </source>
</evidence>